<dbReference type="EMBL" id="FRDM01000040">
    <property type="protein sequence ID" value="SHN88076.1"/>
    <property type="molecule type" value="Genomic_DNA"/>
</dbReference>
<gene>
    <name evidence="3" type="ORF">SAMN05660350_04344</name>
</gene>
<evidence type="ECO:0000259" key="2">
    <source>
        <dbReference type="Pfam" id="PF14230"/>
    </source>
</evidence>
<evidence type="ECO:0000313" key="3">
    <source>
        <dbReference type="EMBL" id="SHN88076.1"/>
    </source>
</evidence>
<dbReference type="Pfam" id="PF14230">
    <property type="entry name" value="DUF4333"/>
    <property type="match status" value="1"/>
</dbReference>
<dbReference type="RefSeq" id="WP_175561453.1">
    <property type="nucleotide sequence ID" value="NZ_FRDM01000040.1"/>
</dbReference>
<keyword evidence="1" id="KW-0732">Signal</keyword>
<proteinExistence type="predicted"/>
<feature type="chain" id="PRO_5039223973" description="DUF4333 domain-containing protein" evidence="1">
    <location>
        <begin position="21"/>
        <end position="98"/>
    </location>
</feature>
<feature type="signal peptide" evidence="1">
    <location>
        <begin position="1"/>
        <end position="20"/>
    </location>
</feature>
<evidence type="ECO:0000256" key="1">
    <source>
        <dbReference type="SAM" id="SignalP"/>
    </source>
</evidence>
<name>A0A1M7UYT0_9ACTN</name>
<dbReference type="PROSITE" id="PS51257">
    <property type="entry name" value="PROKAR_LIPOPROTEIN"/>
    <property type="match status" value="1"/>
</dbReference>
<dbReference type="Proteomes" id="UP000184428">
    <property type="component" value="Unassembled WGS sequence"/>
</dbReference>
<organism evidence="3 4">
    <name type="scientific">Geodermatophilus obscurus</name>
    <dbReference type="NCBI Taxonomy" id="1861"/>
    <lineage>
        <taxon>Bacteria</taxon>
        <taxon>Bacillati</taxon>
        <taxon>Actinomycetota</taxon>
        <taxon>Actinomycetes</taxon>
        <taxon>Geodermatophilales</taxon>
        <taxon>Geodermatophilaceae</taxon>
        <taxon>Geodermatophilus</taxon>
    </lineage>
</organism>
<evidence type="ECO:0000313" key="4">
    <source>
        <dbReference type="Proteomes" id="UP000184428"/>
    </source>
</evidence>
<reference evidence="3 4" key="1">
    <citation type="submission" date="2016-12" db="EMBL/GenBank/DDBJ databases">
        <authorList>
            <person name="Song W.-J."/>
            <person name="Kurnit D.M."/>
        </authorList>
    </citation>
    <scope>NUCLEOTIDE SEQUENCE [LARGE SCALE GENOMIC DNA]</scope>
    <source>
        <strain evidence="3 4">DSM 43162</strain>
    </source>
</reference>
<feature type="domain" description="DUF4333" evidence="2">
    <location>
        <begin position="17"/>
        <end position="85"/>
    </location>
</feature>
<dbReference type="AlphaFoldDB" id="A0A1M7UYT0"/>
<accession>A0A1M7UYT0</accession>
<sequence length="98" mass="10230">MPPRRLHLLAAAAVPGLLLTACGSSIEQTELEAQVTGALAVRAGTTAEVSCPGDLDAEVGVTTECRAVDPDTGEVTRWRVVVTSVEHDMAEFDIARVG</sequence>
<protein>
    <recommendedName>
        <fullName evidence="2">DUF4333 domain-containing protein</fullName>
    </recommendedName>
</protein>
<dbReference type="InterPro" id="IPR025637">
    <property type="entry name" value="DUF4333"/>
</dbReference>